<evidence type="ECO:0000256" key="1">
    <source>
        <dbReference type="SAM" id="MobiDB-lite"/>
    </source>
</evidence>
<reference evidence="2 3" key="1">
    <citation type="journal article" date="2010" name="Genome Biol.">
        <title>A first genome assembly of the barley fungal pathogen Pyrenophora teres f. teres.</title>
        <authorList>
            <person name="Ellwood S.R."/>
            <person name="Liu Z."/>
            <person name="Syme R.A."/>
            <person name="Lai Z."/>
            <person name="Hane J.K."/>
            <person name="Keiper F."/>
            <person name="Moffat C.S."/>
            <person name="Oliver R.P."/>
            <person name="Friesen T.L."/>
        </authorList>
    </citation>
    <scope>NUCLEOTIDE SEQUENCE [LARGE SCALE GENOMIC DNA]</scope>
    <source>
        <strain evidence="2 3">0-1</strain>
    </source>
</reference>
<proteinExistence type="predicted"/>
<dbReference type="AlphaFoldDB" id="E3S8V6"/>
<keyword evidence="3" id="KW-1185">Reference proteome</keyword>
<organism evidence="3">
    <name type="scientific">Pyrenophora teres f. teres (strain 0-1)</name>
    <name type="common">Barley net blotch fungus</name>
    <name type="synonym">Drechslera teres f. teres</name>
    <dbReference type="NCBI Taxonomy" id="861557"/>
    <lineage>
        <taxon>Eukaryota</taxon>
        <taxon>Fungi</taxon>
        <taxon>Dikarya</taxon>
        <taxon>Ascomycota</taxon>
        <taxon>Pezizomycotina</taxon>
        <taxon>Dothideomycetes</taxon>
        <taxon>Pleosporomycetidae</taxon>
        <taxon>Pleosporales</taxon>
        <taxon>Pleosporineae</taxon>
        <taxon>Pleosporaceae</taxon>
        <taxon>Pyrenophora</taxon>
    </lineage>
</organism>
<sequence>MEHKKGNKKELAGDDMRPLFETASMCKRQAATWSAADYDPSGFLQGTADKFEANKDGGEIRGFRSAKKSKTAAHKTDLNAEDNKANRLEKVSAEQYTHGEIKAFYDRINSLTGQSSKRTAAKYTQLAPPQQECCKSKALAHVSVFDPVLQDNPVSTESYSKKCNKTAWRSTSHATDEDNKRWAIQSVFQENARTTNNCYFLISQDEETEMLTQSRIQARYNSSDREYVNSSDSGNSSDNENSKAVTLSLNCL</sequence>
<evidence type="ECO:0000313" key="3">
    <source>
        <dbReference type="Proteomes" id="UP000001067"/>
    </source>
</evidence>
<dbReference type="HOGENOM" id="CLU_1103252_0_0_1"/>
<accession>E3S8V6</accession>
<dbReference type="EMBL" id="GL537847">
    <property type="protein sequence ID" value="EFQ85592.1"/>
    <property type="molecule type" value="Genomic_DNA"/>
</dbReference>
<name>E3S8V6_PYRTT</name>
<feature type="compositionally biased region" description="Polar residues" evidence="1">
    <location>
        <begin position="243"/>
        <end position="252"/>
    </location>
</feature>
<evidence type="ECO:0000313" key="2">
    <source>
        <dbReference type="EMBL" id="EFQ85592.1"/>
    </source>
</evidence>
<protein>
    <submittedName>
        <fullName evidence="2">Uncharacterized protein</fullName>
    </submittedName>
</protein>
<feature type="region of interest" description="Disordered" evidence="1">
    <location>
        <begin position="222"/>
        <end position="252"/>
    </location>
</feature>
<gene>
    <name evidence="2" type="ORF">PTT_19441</name>
</gene>
<feature type="compositionally biased region" description="Low complexity" evidence="1">
    <location>
        <begin position="229"/>
        <end position="239"/>
    </location>
</feature>
<dbReference type="Proteomes" id="UP000001067">
    <property type="component" value="Unassembled WGS sequence"/>
</dbReference>
<dbReference type="KEGG" id="pte:PTT_19441"/>